<proteinExistence type="predicted"/>
<evidence type="ECO:0000313" key="3">
    <source>
        <dbReference type="Proteomes" id="UP000307440"/>
    </source>
</evidence>
<feature type="compositionally biased region" description="Low complexity" evidence="1">
    <location>
        <begin position="162"/>
        <end position="180"/>
    </location>
</feature>
<dbReference type="STRING" id="230819.A0A5C3KS31"/>
<feature type="compositionally biased region" description="Low complexity" evidence="1">
    <location>
        <begin position="110"/>
        <end position="132"/>
    </location>
</feature>
<organism evidence="2 3">
    <name type="scientific">Coprinopsis marcescibilis</name>
    <name type="common">Agaric fungus</name>
    <name type="synonym">Psathyrella marcescibilis</name>
    <dbReference type="NCBI Taxonomy" id="230819"/>
    <lineage>
        <taxon>Eukaryota</taxon>
        <taxon>Fungi</taxon>
        <taxon>Dikarya</taxon>
        <taxon>Basidiomycota</taxon>
        <taxon>Agaricomycotina</taxon>
        <taxon>Agaricomycetes</taxon>
        <taxon>Agaricomycetidae</taxon>
        <taxon>Agaricales</taxon>
        <taxon>Agaricineae</taxon>
        <taxon>Psathyrellaceae</taxon>
        <taxon>Coprinopsis</taxon>
    </lineage>
</organism>
<dbReference type="OrthoDB" id="3222453at2759"/>
<protein>
    <submittedName>
        <fullName evidence="2">Uncharacterized protein</fullName>
    </submittedName>
</protein>
<reference evidence="2 3" key="1">
    <citation type="journal article" date="2019" name="Nat. Ecol. Evol.">
        <title>Megaphylogeny resolves global patterns of mushroom evolution.</title>
        <authorList>
            <person name="Varga T."/>
            <person name="Krizsan K."/>
            <person name="Foldi C."/>
            <person name="Dima B."/>
            <person name="Sanchez-Garcia M."/>
            <person name="Sanchez-Ramirez S."/>
            <person name="Szollosi G.J."/>
            <person name="Szarkandi J.G."/>
            <person name="Papp V."/>
            <person name="Albert L."/>
            <person name="Andreopoulos W."/>
            <person name="Angelini C."/>
            <person name="Antonin V."/>
            <person name="Barry K.W."/>
            <person name="Bougher N.L."/>
            <person name="Buchanan P."/>
            <person name="Buyck B."/>
            <person name="Bense V."/>
            <person name="Catcheside P."/>
            <person name="Chovatia M."/>
            <person name="Cooper J."/>
            <person name="Damon W."/>
            <person name="Desjardin D."/>
            <person name="Finy P."/>
            <person name="Geml J."/>
            <person name="Haridas S."/>
            <person name="Hughes K."/>
            <person name="Justo A."/>
            <person name="Karasinski D."/>
            <person name="Kautmanova I."/>
            <person name="Kiss B."/>
            <person name="Kocsube S."/>
            <person name="Kotiranta H."/>
            <person name="LaButti K.M."/>
            <person name="Lechner B.E."/>
            <person name="Liimatainen K."/>
            <person name="Lipzen A."/>
            <person name="Lukacs Z."/>
            <person name="Mihaltcheva S."/>
            <person name="Morgado L.N."/>
            <person name="Niskanen T."/>
            <person name="Noordeloos M.E."/>
            <person name="Ohm R.A."/>
            <person name="Ortiz-Santana B."/>
            <person name="Ovrebo C."/>
            <person name="Racz N."/>
            <person name="Riley R."/>
            <person name="Savchenko A."/>
            <person name="Shiryaev A."/>
            <person name="Soop K."/>
            <person name="Spirin V."/>
            <person name="Szebenyi C."/>
            <person name="Tomsovsky M."/>
            <person name="Tulloss R.E."/>
            <person name="Uehling J."/>
            <person name="Grigoriev I.V."/>
            <person name="Vagvolgyi C."/>
            <person name="Papp T."/>
            <person name="Martin F.M."/>
            <person name="Miettinen O."/>
            <person name="Hibbett D.S."/>
            <person name="Nagy L.G."/>
        </authorList>
    </citation>
    <scope>NUCLEOTIDE SEQUENCE [LARGE SCALE GENOMIC DNA]</scope>
    <source>
        <strain evidence="2 3">CBS 121175</strain>
    </source>
</reference>
<dbReference type="AlphaFoldDB" id="A0A5C3KS31"/>
<keyword evidence="3" id="KW-1185">Reference proteome</keyword>
<evidence type="ECO:0000313" key="2">
    <source>
        <dbReference type="EMBL" id="TFK23322.1"/>
    </source>
</evidence>
<feature type="compositionally biased region" description="Basic and acidic residues" evidence="1">
    <location>
        <begin position="134"/>
        <end position="145"/>
    </location>
</feature>
<dbReference type="Proteomes" id="UP000307440">
    <property type="component" value="Unassembled WGS sequence"/>
</dbReference>
<evidence type="ECO:0000256" key="1">
    <source>
        <dbReference type="SAM" id="MobiDB-lite"/>
    </source>
</evidence>
<accession>A0A5C3KS31</accession>
<name>A0A5C3KS31_COPMA</name>
<feature type="region of interest" description="Disordered" evidence="1">
    <location>
        <begin position="106"/>
        <end position="188"/>
    </location>
</feature>
<dbReference type="EMBL" id="ML210221">
    <property type="protein sequence ID" value="TFK23322.1"/>
    <property type="molecule type" value="Genomic_DNA"/>
</dbReference>
<sequence length="276" mass="29604">MRDYLCENAEAIFKHAKSIRRLDHRESLYIVTGCIKTDSWALASHTSPMREPNNVLVLKNRMVDSSGSVYSWVRKGNAQTRAGTTSNTNAGLRAKEHSLFLRGFLLTPNSGDSSGSPPAASAGDTGPSSSGSNSDKDAPSTDRSGKGSGIGKPGEASSARHGGPSAGPTSSASFSDSLSSGPGITKSTRPVVQKFPFQQASIGTPSEFVNAYLLQTQDRAQFAITHDDDWRGTLKGRTWDEGEIVGLLDRLSLSRRVKIKNGTGWLRDESFVQTRL</sequence>
<gene>
    <name evidence="2" type="ORF">FA15DRAFT_469157</name>
</gene>